<dbReference type="Pfam" id="PF01569">
    <property type="entry name" value="PAP2"/>
    <property type="match status" value="1"/>
</dbReference>
<gene>
    <name evidence="2" type="ORF">UFOPK2754_02476</name>
    <name evidence="3" type="ORF">UFOPK3139_02074</name>
    <name evidence="4" type="ORF">UFOPK3543_02295</name>
</gene>
<dbReference type="SUPFAM" id="SSF48317">
    <property type="entry name" value="Acid phosphatase/Vanadium-dependent haloperoxidase"/>
    <property type="match status" value="1"/>
</dbReference>
<protein>
    <submittedName>
        <fullName evidence="3">Unannotated protein</fullName>
    </submittedName>
</protein>
<dbReference type="PANTHER" id="PTHR14969:SF13">
    <property type="entry name" value="AT30094P"/>
    <property type="match status" value="1"/>
</dbReference>
<evidence type="ECO:0000259" key="1">
    <source>
        <dbReference type="SMART" id="SM00014"/>
    </source>
</evidence>
<dbReference type="EMBL" id="CAFABA010000095">
    <property type="protein sequence ID" value="CAB4834401.1"/>
    <property type="molecule type" value="Genomic_DNA"/>
</dbReference>
<dbReference type="SMART" id="SM00014">
    <property type="entry name" value="acidPPc"/>
    <property type="match status" value="1"/>
</dbReference>
<dbReference type="InterPro" id="IPR000326">
    <property type="entry name" value="PAP2/HPO"/>
</dbReference>
<accession>A0A6J7AN68</accession>
<proteinExistence type="predicted"/>
<evidence type="ECO:0000313" key="3">
    <source>
        <dbReference type="EMBL" id="CAB4834401.1"/>
    </source>
</evidence>
<name>A0A6J7AN68_9ZZZZ</name>
<dbReference type="PANTHER" id="PTHR14969">
    <property type="entry name" value="SPHINGOSINE-1-PHOSPHATE PHOSPHOHYDROLASE"/>
    <property type="match status" value="1"/>
</dbReference>
<dbReference type="InterPro" id="IPR036938">
    <property type="entry name" value="PAP2/HPO_sf"/>
</dbReference>
<sequence length="187" mass="19926">MTGFAAVTKFDAAVESLFDHVRGVAVVDRVFYTASELGDWSLIWHLAGVGQGVFLRDGVARALRTSACMGLESGFVNGAVKALFRRARPIVEAERPHRLRQPRTSSFPSGHASAAFVAAALLSDGRRAKPLYYGVASVVALSRVHVRIHHASDVVGGVAIGVALGALAKKAWPLGRAPFGLQELLDR</sequence>
<dbReference type="CDD" id="cd01610">
    <property type="entry name" value="PAP2_like"/>
    <property type="match status" value="1"/>
</dbReference>
<feature type="domain" description="Phosphatidic acid phosphatase type 2/haloperoxidase" evidence="1">
    <location>
        <begin position="59"/>
        <end position="169"/>
    </location>
</feature>
<reference evidence="3" key="1">
    <citation type="submission" date="2020-05" db="EMBL/GenBank/DDBJ databases">
        <authorList>
            <person name="Chiriac C."/>
            <person name="Salcher M."/>
            <person name="Ghai R."/>
            <person name="Kavagutti S V."/>
        </authorList>
    </citation>
    <scope>NUCLEOTIDE SEQUENCE</scope>
</reference>
<dbReference type="Gene3D" id="1.20.144.10">
    <property type="entry name" value="Phosphatidic acid phosphatase type 2/haloperoxidase"/>
    <property type="match status" value="1"/>
</dbReference>
<dbReference type="EMBL" id="CAEZYR010000113">
    <property type="protein sequence ID" value="CAB4762086.1"/>
    <property type="molecule type" value="Genomic_DNA"/>
</dbReference>
<evidence type="ECO:0000313" key="2">
    <source>
        <dbReference type="EMBL" id="CAB4762086.1"/>
    </source>
</evidence>
<organism evidence="3">
    <name type="scientific">freshwater metagenome</name>
    <dbReference type="NCBI Taxonomy" id="449393"/>
    <lineage>
        <taxon>unclassified sequences</taxon>
        <taxon>metagenomes</taxon>
        <taxon>ecological metagenomes</taxon>
    </lineage>
</organism>
<evidence type="ECO:0000313" key="4">
    <source>
        <dbReference type="EMBL" id="CAB4924725.1"/>
    </source>
</evidence>
<dbReference type="EMBL" id="CAFBMH010000107">
    <property type="protein sequence ID" value="CAB4924725.1"/>
    <property type="molecule type" value="Genomic_DNA"/>
</dbReference>
<dbReference type="AlphaFoldDB" id="A0A6J7AN68"/>